<dbReference type="EC" id="1.3.98.1" evidence="1"/>
<evidence type="ECO:0000313" key="1">
    <source>
        <dbReference type="EMBL" id="KAJ2790757.1"/>
    </source>
</evidence>
<keyword evidence="1" id="KW-0560">Oxidoreductase</keyword>
<evidence type="ECO:0000313" key="2">
    <source>
        <dbReference type="Proteomes" id="UP001140066"/>
    </source>
</evidence>
<name>A0ACC1KJ88_9FUNG</name>
<keyword evidence="2" id="KW-1185">Reference proteome</keyword>
<proteinExistence type="predicted"/>
<dbReference type="EMBL" id="JANBUK010000268">
    <property type="protein sequence ID" value="KAJ2790757.1"/>
    <property type="molecule type" value="Genomic_DNA"/>
</dbReference>
<reference evidence="1" key="1">
    <citation type="submission" date="2022-07" db="EMBL/GenBank/DDBJ databases">
        <title>Phylogenomic reconstructions and comparative analyses of Kickxellomycotina fungi.</title>
        <authorList>
            <person name="Reynolds N.K."/>
            <person name="Stajich J.E."/>
            <person name="Barry K."/>
            <person name="Grigoriev I.V."/>
            <person name="Crous P."/>
            <person name="Smith M.E."/>
        </authorList>
    </citation>
    <scope>NUCLEOTIDE SEQUENCE</scope>
    <source>
        <strain evidence="1">BCRC 34191</strain>
    </source>
</reference>
<accession>A0ACC1KJ88</accession>
<comment type="caution">
    <text evidence="1">The sequence shown here is derived from an EMBL/GenBank/DDBJ whole genome shotgun (WGS) entry which is preliminary data.</text>
</comment>
<protein>
    <submittedName>
        <fullName evidence="1">Dihydroorotate dehydrogenase</fullName>
        <ecNumber evidence="1">1.3.98.1</ecNumber>
    </submittedName>
</protein>
<gene>
    <name evidence="1" type="primary">URA1</name>
    <name evidence="1" type="ORF">GGI18_001597</name>
</gene>
<organism evidence="1 2">
    <name type="scientific">Coemansia linderi</name>
    <dbReference type="NCBI Taxonomy" id="2663919"/>
    <lineage>
        <taxon>Eukaryota</taxon>
        <taxon>Fungi</taxon>
        <taxon>Fungi incertae sedis</taxon>
        <taxon>Zoopagomycota</taxon>
        <taxon>Kickxellomycotina</taxon>
        <taxon>Kickxellomycetes</taxon>
        <taxon>Kickxellales</taxon>
        <taxon>Kickxellaceae</taxon>
        <taxon>Coemansia</taxon>
    </lineage>
</organism>
<dbReference type="Proteomes" id="UP001140066">
    <property type="component" value="Unassembled WGS sequence"/>
</dbReference>
<sequence>MFRIGGARIAKAGARSFGTKAQPPPSRLRNAVWAAGSIVVGGLGYLYVTDASAGIHKYVSTPLMRQLDAEQAHQLAIGSMKYGVSPVDRSTDDSVLEIELWGKRVTNPIGVAAGFDKNGEAIDALFGLGFGSVEIGSITPEPQQGNARPRIFRVEDSDAVINRMGLPNCGVASAGDRLRSRFWRLLASQSKQQGESVATLSSTVNRSAVEGRLLGVNVGKSKSSADDSFDDYVTGVQKLGPYADYVVINVSCPNVTNMKANGDVEVLERTVAAVMKARNGMGGEYRPPVVLKIGPDNDLQQLRVIAQVALDHRVDGIIATNTTRQRPGVIGVKEEGGLSGAPLRDMALATTREMYRLTQGKMAIVGCGGIRTAEDALAFARAGASCVQVYSSMTVDGPGKAREIKDGVVRLLKGRKWADVSGSFDLRWQQKHRRKRMRWWKHSASASGSGSGMLAPAPSEKPAEAGPGWWSAVVRRFVRPGGVNRFGERVAGRRAEHMGFVAAFALSSVGFILWGTLVPRAVCSTAQTFTLAQVAARRFVAANGVVADFGLAQSSFGRAMHGYAGYDASAVFPLLGLLSPAYGAPHLAACVGNASAVDAFLGAWRAAPGSLYAGPPAQFPTQCPLPQAPQTTGAQCQLDRWPQFVQARVGALLLSKDDVRARGAAWVVAGTQVFDTALLEFAPADSLLAAAAAQARRGADVGAAGQRCLALLLLRGTTEATQSAFACANTNVVAWVTFGSVFLALLARLVAAEAYAAVRARQAKAPADAEADAEAADPPACVVVVPVRAESADDVARTLQSVARAAYPDARTVLWVICDGPASLGHVLRVLAHGGARSDAKFYGAYGGPGGACGAARVASGHYECGRHRIAYVVAAKEAACGAVDSLMMAVGQFRTAGPPSASTVFLDEEVDAQLAALGHPLHDAALCVLVACGVQLDPQALPQFVARMQADPRAAVVSGSLYAVGRPASVRAFVQRADFYLQHFVAPICASLAKAPCPLDQLFAVYRVRCLRRAHAHVDALVRRHAARADGGLAWPANDCLLAPRVVAASAPGARWAFEPNARAEIRLPSASDAALRQWYRTRVLALVDAVKTAPSVSPLTVLRLLVLLVTPAAISMLYVEVVLAIFRSAPAVVVCELIGAYVVASLIALLVARRSALALHWLVYCVIAVPYYSIWIPTTALLTMNRVWRAPDRDSGAEPDCSPLVDHDPDPLVQDAHRAMRRVLRDCQGPVLPDSPEFYAICERATAALIAAHPDANAQDLAHAVNRAADAAIPASPPVQAHRRPPTAMDDESDAD</sequence>